<evidence type="ECO:0000313" key="3">
    <source>
        <dbReference type="EMBL" id="OGY26356.1"/>
    </source>
</evidence>
<reference evidence="3 4" key="1">
    <citation type="journal article" date="2016" name="Nat. Commun.">
        <title>Thousands of microbial genomes shed light on interconnected biogeochemical processes in an aquifer system.</title>
        <authorList>
            <person name="Anantharaman K."/>
            <person name="Brown C.T."/>
            <person name="Hug L.A."/>
            <person name="Sharon I."/>
            <person name="Castelle C.J."/>
            <person name="Probst A.J."/>
            <person name="Thomas B.C."/>
            <person name="Singh A."/>
            <person name="Wilkins M.J."/>
            <person name="Karaoz U."/>
            <person name="Brodie E.L."/>
            <person name="Williams K.H."/>
            <person name="Hubbard S.S."/>
            <person name="Banfield J.F."/>
        </authorList>
    </citation>
    <scope>NUCLEOTIDE SEQUENCE [LARGE SCALE GENOMIC DNA]</scope>
</reference>
<dbReference type="PANTHER" id="PTHR43318:SF1">
    <property type="entry name" value="POLYSACCHARIDE BIOSYNTHESIS PROTEIN EPSC-RELATED"/>
    <property type="match status" value="1"/>
</dbReference>
<dbReference type="Pfam" id="PF13727">
    <property type="entry name" value="CoA_binding_3"/>
    <property type="match status" value="1"/>
</dbReference>
<gene>
    <name evidence="3" type="ORF">A2Z42_03450</name>
</gene>
<dbReference type="InterPro" id="IPR003869">
    <property type="entry name" value="Polysac_CapD-like"/>
</dbReference>
<dbReference type="AlphaFoldDB" id="A0A1G1WF79"/>
<dbReference type="CDD" id="cd05237">
    <property type="entry name" value="UDP_invert_4-6DH_SDR_e"/>
    <property type="match status" value="1"/>
</dbReference>
<evidence type="ECO:0000256" key="1">
    <source>
        <dbReference type="ARBA" id="ARBA00007430"/>
    </source>
</evidence>
<dbReference type="Pfam" id="PF02719">
    <property type="entry name" value="Polysacc_synt_2"/>
    <property type="match status" value="1"/>
</dbReference>
<proteinExistence type="inferred from homology"/>
<feature type="domain" description="Polysaccharide biosynthesis protein CapD-like" evidence="2">
    <location>
        <begin position="160"/>
        <end position="441"/>
    </location>
</feature>
<comment type="caution">
    <text evidence="3">The sequence shown here is derived from an EMBL/GenBank/DDBJ whole genome shotgun (WGS) entry which is preliminary data.</text>
</comment>
<protein>
    <recommendedName>
        <fullName evidence="2">Polysaccharide biosynthesis protein CapD-like domain-containing protein</fullName>
    </recommendedName>
</protein>
<name>A0A1G1WF79_9BACT</name>
<dbReference type="PANTHER" id="PTHR43318">
    <property type="entry name" value="UDP-N-ACETYLGLUCOSAMINE 4,6-DEHYDRATASE"/>
    <property type="match status" value="1"/>
</dbReference>
<dbReference type="InterPro" id="IPR051203">
    <property type="entry name" value="Polysaccharide_Synthase-Rel"/>
</dbReference>
<evidence type="ECO:0000313" key="4">
    <source>
        <dbReference type="Proteomes" id="UP000176645"/>
    </source>
</evidence>
<dbReference type="EMBL" id="MHCU01000071">
    <property type="protein sequence ID" value="OGY26356.1"/>
    <property type="molecule type" value="Genomic_DNA"/>
</dbReference>
<dbReference type="SUPFAM" id="SSF51735">
    <property type="entry name" value="NAD(P)-binding Rossmann-fold domains"/>
    <property type="match status" value="2"/>
</dbReference>
<sequence>MAKKYKIHLPKKEKKKQRILIYGAGEAGNLVLSEIKKQKEATYEVVGFLDDDEKKHSKKIGSVKVLGGIEFLQKSAKSKLKIDEVLIAIPSAPSSVVKQIVDACDGLKLKYKILPGIYDIVSGRRKISPIREVRIEDILGRESVKVSFSQIASFLNKRSVLVTGAGGSIGSELVRQIFEFDPAKIILFDHNESGVYDLHMELQAQGGSSNLIPVVGDIRDYEGLEWVFEKHKPNIAFNAAAYKHVPLMEHFPHEAVSTNVRGTLNLLKISDQFPLESFVFISTDKAVYPKGVMGTTKRIGEHLVINKVKSANGRYSVVRFGNVLGSRGSVVPLFLKQIEKGGPVTVTHPEIERYFMTIPEAAQLVLQAAATAAGGEIFMLEMGERVKILDLAKKVIRLAGFEPEKDIEIKFVGLRPGEKLTEVLKTDEEKRLPTEHEKISLIIGPNKEDIEQYVEELLKVSRVGNLRATIKKLKEIL</sequence>
<organism evidence="3 4">
    <name type="scientific">Candidatus Woykebacteria bacterium RBG_19FT_COMBO_43_10</name>
    <dbReference type="NCBI Taxonomy" id="1802598"/>
    <lineage>
        <taxon>Bacteria</taxon>
        <taxon>Candidatus Woykeibacteriota</taxon>
    </lineage>
</organism>
<evidence type="ECO:0000259" key="2">
    <source>
        <dbReference type="Pfam" id="PF02719"/>
    </source>
</evidence>
<dbReference type="Proteomes" id="UP000176645">
    <property type="component" value="Unassembled WGS sequence"/>
</dbReference>
<comment type="similarity">
    <text evidence="1">Belongs to the polysaccharide synthase family.</text>
</comment>
<dbReference type="InterPro" id="IPR036291">
    <property type="entry name" value="NAD(P)-bd_dom_sf"/>
</dbReference>
<accession>A0A1G1WF79</accession>
<dbReference type="Gene3D" id="3.40.50.720">
    <property type="entry name" value="NAD(P)-binding Rossmann-like Domain"/>
    <property type="match status" value="2"/>
</dbReference>